<keyword evidence="2 3" id="KW-1133">Transmembrane helix</keyword>
<keyword evidence="1" id="KW-0677">Repeat</keyword>
<evidence type="ECO:0000313" key="5">
    <source>
        <dbReference type="Proteomes" id="UP000046395"/>
    </source>
</evidence>
<feature type="transmembrane region" description="Helical" evidence="3">
    <location>
        <begin position="235"/>
        <end position="256"/>
    </location>
</feature>
<keyword evidence="2 3" id="KW-0472">Membrane</keyword>
<evidence type="ECO:0000256" key="2">
    <source>
        <dbReference type="PROSITE-ProRule" id="PRU01193"/>
    </source>
</evidence>
<dbReference type="PANTHER" id="PTHR12064">
    <property type="entry name" value="METAL TRANSPORTER CNNM"/>
    <property type="match status" value="1"/>
</dbReference>
<dbReference type="WBParaSite" id="TMUE_1000003676.1">
    <property type="protein sequence ID" value="TMUE_1000003676.1"/>
    <property type="gene ID" value="WBGene00287660"/>
</dbReference>
<feature type="transmembrane region" description="Helical" evidence="3">
    <location>
        <begin position="149"/>
        <end position="173"/>
    </location>
</feature>
<evidence type="ECO:0000313" key="6">
    <source>
        <dbReference type="WBParaSite" id="TMUE_1000003676.1"/>
    </source>
</evidence>
<feature type="transmembrane region" description="Helical" evidence="3">
    <location>
        <begin position="206"/>
        <end position="228"/>
    </location>
</feature>
<keyword evidence="5" id="KW-1185">Reference proteome</keyword>
<dbReference type="InterPro" id="IPR045095">
    <property type="entry name" value="ACDP"/>
</dbReference>
<accession>A0A5S6Q8Q2</accession>
<dbReference type="GO" id="GO:0030026">
    <property type="term" value="P:intracellular manganese ion homeostasis"/>
    <property type="evidence" value="ECO:0007669"/>
    <property type="project" value="TreeGrafter"/>
</dbReference>
<sequence>MGYDLICLFHTRQAVVWNKLLLSIKRLVEAKTQLFNFANPSCIGKDVCFQAVHRLDGAFIERSDSSSQFKAEKSTSTCFDLSSCHCRRSYSESKLLRSAMGTLEGNGTTQYVVVGNFVVVCDLLNHAMLNCNGIVFERFNAYSMKGREFWLYVGAYLLLSLLSGYLSCLILAISSVDVTTVRVIWRTGKKSDKILASRMFMIIRRYHQVIVTLVAVNASAVETMPLVLDRISNPIVAIIITCLVILLFDEILPLVVCQTHGLSLGACSAYIILLLNYLFYPLSFPLGYLLDVFIGKDVGHLYRRQELKELISRHGPRRDHFQSLFEKEKRRLTEPTQFSGQLSSMEVQVMRGILELSKKTVADALVPLDKVFMVEYNEEMTKEFILKVLRSAHRHIPVYSCLRSNVVCSISTKRVLRVDPNSHIPVHEFIRSMSLTPSECLSVFIIPENQPLFDVIRKFRMGSLPRLAFVVKMDRRKVVEVIGTTSQQDVLKAIFAEKLRQSKRSKVPSSSTTCSMATTDKLHAKHSHGKLYES</sequence>
<dbReference type="GO" id="GO:0016020">
    <property type="term" value="C:membrane"/>
    <property type="evidence" value="ECO:0007669"/>
    <property type="project" value="UniProtKB-UniRule"/>
</dbReference>
<keyword evidence="2 3" id="KW-0812">Transmembrane</keyword>
<evidence type="ECO:0000259" key="4">
    <source>
        <dbReference type="PROSITE" id="PS51846"/>
    </source>
</evidence>
<dbReference type="Pfam" id="PF01595">
    <property type="entry name" value="CNNM"/>
    <property type="match status" value="1"/>
</dbReference>
<evidence type="ECO:0000256" key="1">
    <source>
        <dbReference type="ARBA" id="ARBA00022737"/>
    </source>
</evidence>
<dbReference type="GO" id="GO:0010960">
    <property type="term" value="P:magnesium ion homeostasis"/>
    <property type="evidence" value="ECO:0007669"/>
    <property type="project" value="InterPro"/>
</dbReference>
<protein>
    <submittedName>
        <fullName evidence="6">CNNM transmembrane domain-containing protein</fullName>
    </submittedName>
</protein>
<evidence type="ECO:0000256" key="3">
    <source>
        <dbReference type="SAM" id="Phobius"/>
    </source>
</evidence>
<organism evidence="5 6">
    <name type="scientific">Trichuris muris</name>
    <name type="common">Mouse whipworm</name>
    <dbReference type="NCBI Taxonomy" id="70415"/>
    <lineage>
        <taxon>Eukaryota</taxon>
        <taxon>Metazoa</taxon>
        <taxon>Ecdysozoa</taxon>
        <taxon>Nematoda</taxon>
        <taxon>Enoplea</taxon>
        <taxon>Dorylaimia</taxon>
        <taxon>Trichinellida</taxon>
        <taxon>Trichuridae</taxon>
        <taxon>Trichuris</taxon>
    </lineage>
</organism>
<feature type="transmembrane region" description="Helical" evidence="3">
    <location>
        <begin position="262"/>
        <end position="280"/>
    </location>
</feature>
<dbReference type="AlphaFoldDB" id="A0A5S6Q8Q2"/>
<name>A0A5S6Q8Q2_TRIMR</name>
<dbReference type="STRING" id="70415.A0A5S6Q8Q2"/>
<dbReference type="Gene3D" id="3.10.580.10">
    <property type="entry name" value="CBS-domain"/>
    <property type="match status" value="1"/>
</dbReference>
<dbReference type="SUPFAM" id="SSF54631">
    <property type="entry name" value="CBS-domain pair"/>
    <property type="match status" value="1"/>
</dbReference>
<dbReference type="InterPro" id="IPR002550">
    <property type="entry name" value="CNNM"/>
</dbReference>
<reference evidence="6" key="1">
    <citation type="submission" date="2019-12" db="UniProtKB">
        <authorList>
            <consortium name="WormBaseParasite"/>
        </authorList>
    </citation>
    <scope>IDENTIFICATION</scope>
</reference>
<proteinExistence type="predicted"/>
<dbReference type="PANTHER" id="PTHR12064:SF97">
    <property type="entry name" value="METAL TRANSPORTER CNNM-5"/>
    <property type="match status" value="1"/>
</dbReference>
<dbReference type="PROSITE" id="PS51846">
    <property type="entry name" value="CNNM"/>
    <property type="match status" value="1"/>
</dbReference>
<dbReference type="InterPro" id="IPR046342">
    <property type="entry name" value="CBS_dom_sf"/>
</dbReference>
<dbReference type="GO" id="GO:0005737">
    <property type="term" value="C:cytoplasm"/>
    <property type="evidence" value="ECO:0007669"/>
    <property type="project" value="TreeGrafter"/>
</dbReference>
<dbReference type="Proteomes" id="UP000046395">
    <property type="component" value="Unassembled WGS sequence"/>
</dbReference>
<feature type="domain" description="CNNM transmembrane" evidence="4">
    <location>
        <begin position="145"/>
        <end position="329"/>
    </location>
</feature>